<dbReference type="Proteomes" id="UP001168877">
    <property type="component" value="Unassembled WGS sequence"/>
</dbReference>
<keyword evidence="4 12" id="KW-0812">Transmembrane</keyword>
<evidence type="ECO:0000256" key="2">
    <source>
        <dbReference type="ARBA" id="ARBA00022676"/>
    </source>
</evidence>
<feature type="transmembrane region" description="Helical" evidence="12">
    <location>
        <begin position="21"/>
        <end position="43"/>
    </location>
</feature>
<keyword evidence="3" id="KW-0808">Transferase</keyword>
<feature type="binding site" evidence="10">
    <location>
        <position position="109"/>
    </location>
    <ligand>
        <name>UDP-alpha-D-glucose</name>
        <dbReference type="ChEBI" id="CHEBI:58885"/>
    </ligand>
</feature>
<dbReference type="Gene3D" id="3.90.550.10">
    <property type="entry name" value="Spore Coat Polysaccharide Biosynthesis Protein SpsA, Chain A"/>
    <property type="match status" value="1"/>
</dbReference>
<organism evidence="13 14">
    <name type="scientific">Acer saccharum</name>
    <name type="common">Sugar maple</name>
    <dbReference type="NCBI Taxonomy" id="4024"/>
    <lineage>
        <taxon>Eukaryota</taxon>
        <taxon>Viridiplantae</taxon>
        <taxon>Streptophyta</taxon>
        <taxon>Embryophyta</taxon>
        <taxon>Tracheophyta</taxon>
        <taxon>Spermatophyta</taxon>
        <taxon>Magnoliopsida</taxon>
        <taxon>eudicotyledons</taxon>
        <taxon>Gunneridae</taxon>
        <taxon>Pentapetalae</taxon>
        <taxon>rosids</taxon>
        <taxon>malvids</taxon>
        <taxon>Sapindales</taxon>
        <taxon>Sapindaceae</taxon>
        <taxon>Hippocastanoideae</taxon>
        <taxon>Acereae</taxon>
        <taxon>Acer</taxon>
    </lineage>
</organism>
<feature type="compositionally biased region" description="Basic and acidic residues" evidence="11">
    <location>
        <begin position="209"/>
        <end position="218"/>
    </location>
</feature>
<feature type="region of interest" description="Disordered" evidence="11">
    <location>
        <begin position="442"/>
        <end position="461"/>
    </location>
</feature>
<dbReference type="FunFam" id="3.90.550.10:FF:000138">
    <property type="entry name" value="Cellulose synthase isolog"/>
    <property type="match status" value="1"/>
</dbReference>
<keyword evidence="6" id="KW-0333">Golgi apparatus</keyword>
<gene>
    <name evidence="13" type="ORF">LWI29_009418</name>
</gene>
<keyword evidence="8" id="KW-0961">Cell wall biogenesis/degradation</keyword>
<reference evidence="13" key="1">
    <citation type="journal article" date="2022" name="Plant J.">
        <title>Strategies of tolerance reflected in two North American maple genomes.</title>
        <authorList>
            <person name="McEvoy S.L."/>
            <person name="Sezen U.U."/>
            <person name="Trouern-Trend A."/>
            <person name="McMahon S.M."/>
            <person name="Schaberg P.G."/>
            <person name="Yang J."/>
            <person name="Wegrzyn J.L."/>
            <person name="Swenson N.G."/>
        </authorList>
    </citation>
    <scope>NUCLEOTIDE SEQUENCE</scope>
    <source>
        <strain evidence="13">NS2018</strain>
    </source>
</reference>
<evidence type="ECO:0000256" key="3">
    <source>
        <dbReference type="ARBA" id="ARBA00022679"/>
    </source>
</evidence>
<feature type="compositionally biased region" description="Basic residues" evidence="11">
    <location>
        <begin position="451"/>
        <end position="461"/>
    </location>
</feature>
<dbReference type="GO" id="GO:0016760">
    <property type="term" value="F:cellulose synthase (UDP-forming) activity"/>
    <property type="evidence" value="ECO:0007669"/>
    <property type="project" value="InterPro"/>
</dbReference>
<evidence type="ECO:0000256" key="5">
    <source>
        <dbReference type="ARBA" id="ARBA00022989"/>
    </source>
</evidence>
<evidence type="ECO:0000256" key="6">
    <source>
        <dbReference type="ARBA" id="ARBA00023034"/>
    </source>
</evidence>
<comment type="caution">
    <text evidence="13">The sequence shown here is derived from an EMBL/GenBank/DDBJ whole genome shotgun (WGS) entry which is preliminary data.</text>
</comment>
<accession>A0AA39SS80</accession>
<comment type="function">
    <text evidence="9">Thought to be a Golgi-localized beta-glycan synthase that polymerize the backbones of noncellulosic polysaccharides (hemicelluloses) of plant cell wall.</text>
</comment>
<feature type="transmembrane region" description="Helical" evidence="12">
    <location>
        <begin position="49"/>
        <end position="72"/>
    </location>
</feature>
<proteinExistence type="predicted"/>
<keyword evidence="5 12" id="KW-1133">Transmembrane helix</keyword>
<feature type="compositionally biased region" description="Polar residues" evidence="11">
    <location>
        <begin position="313"/>
        <end position="326"/>
    </location>
</feature>
<evidence type="ECO:0000256" key="9">
    <source>
        <dbReference type="ARBA" id="ARBA00037405"/>
    </source>
</evidence>
<reference evidence="13" key="2">
    <citation type="submission" date="2023-06" db="EMBL/GenBank/DDBJ databases">
        <authorList>
            <person name="Swenson N.G."/>
            <person name="Wegrzyn J.L."/>
            <person name="Mcevoy S.L."/>
        </authorList>
    </citation>
    <scope>NUCLEOTIDE SEQUENCE</scope>
    <source>
        <strain evidence="13">NS2018</strain>
        <tissue evidence="13">Leaf</tissue>
    </source>
</reference>
<feature type="binding site" evidence="10">
    <location>
        <position position="138"/>
    </location>
    <ligand>
        <name>UDP-alpha-D-glucose</name>
        <dbReference type="ChEBI" id="CHEBI:58885"/>
    </ligand>
</feature>
<dbReference type="AlphaFoldDB" id="A0AA39SS80"/>
<dbReference type="PANTHER" id="PTHR13301">
    <property type="entry name" value="X-BOX TRANSCRIPTION FACTOR-RELATED"/>
    <property type="match status" value="1"/>
</dbReference>
<evidence type="ECO:0000256" key="10">
    <source>
        <dbReference type="PIRSR" id="PIRSR605150-2"/>
    </source>
</evidence>
<evidence type="ECO:0000313" key="13">
    <source>
        <dbReference type="EMBL" id="KAK0595728.1"/>
    </source>
</evidence>
<feature type="region of interest" description="Disordered" evidence="11">
    <location>
        <begin position="209"/>
        <end position="240"/>
    </location>
</feature>
<keyword evidence="2" id="KW-0328">Glycosyltransferase</keyword>
<keyword evidence="7 12" id="KW-0472">Membrane</keyword>
<keyword evidence="14" id="KW-1185">Reference proteome</keyword>
<evidence type="ECO:0000256" key="4">
    <source>
        <dbReference type="ARBA" id="ARBA00022692"/>
    </source>
</evidence>
<evidence type="ECO:0000256" key="7">
    <source>
        <dbReference type="ARBA" id="ARBA00023136"/>
    </source>
</evidence>
<comment type="subcellular location">
    <subcellularLocation>
        <location evidence="1">Golgi apparatus membrane</location>
        <topology evidence="1">Multi-pass membrane protein</topology>
    </subcellularLocation>
</comment>
<dbReference type="GO" id="GO:0000139">
    <property type="term" value="C:Golgi membrane"/>
    <property type="evidence" value="ECO:0007669"/>
    <property type="project" value="UniProtKB-SubCell"/>
</dbReference>
<evidence type="ECO:0000256" key="12">
    <source>
        <dbReference type="SAM" id="Phobius"/>
    </source>
</evidence>
<sequence>MMMEKRDDHLFETKSAKGRSLFHLYGVSMFVSTCMIFVYRVSYFEERYWVYWMGLFLSEIWFTWYFFLILVIRWNPIYRYTFKHKLSLRYGEDLPGIDIFVCTADPVIEPPIMVMNTVLSVMAYNYPTQKLSVYLSDDGGSDLTFYAMLEASKFAKIWLPFCRKFKVEPRSPQTNFHTPPLDHHHHQWQSIKLAMSDVFMFSAQSKQGKSEALKEKPPDPNFSTKRPQILDEGNLRKPPNDCFKSRLLSMDMPGNWSGFGAGVGDKNEKVVKLAEVSTTEDPYGPWLQVSYGRNRWSNNGPKFAGKRGGNGSNSGQMDSGNKTESGPISRGIETSRQDTESKKEAGKNISDRSSKIGLSSNKGVMSRVKKVGGSRFEILNEGLDMECNGELDQNQSGDQGKPTVREGLVEISNIENLNRKKFNSPASKYLVNKIGDKSSFNKALKENVRKGNVKMSKKGKH</sequence>
<dbReference type="EMBL" id="JAUESC010000004">
    <property type="protein sequence ID" value="KAK0595728.1"/>
    <property type="molecule type" value="Genomic_DNA"/>
</dbReference>
<dbReference type="GO" id="GO:0030244">
    <property type="term" value="P:cellulose biosynthetic process"/>
    <property type="evidence" value="ECO:0007669"/>
    <property type="project" value="InterPro"/>
</dbReference>
<name>A0AA39SS80_ACESA</name>
<protein>
    <submittedName>
        <fullName evidence="13">Uncharacterized protein</fullName>
    </submittedName>
</protein>
<dbReference type="GO" id="GO:0071555">
    <property type="term" value="P:cell wall organization"/>
    <property type="evidence" value="ECO:0007669"/>
    <property type="project" value="UniProtKB-KW"/>
</dbReference>
<dbReference type="InterPro" id="IPR005150">
    <property type="entry name" value="Cellulose_synth"/>
</dbReference>
<evidence type="ECO:0000313" key="14">
    <source>
        <dbReference type="Proteomes" id="UP001168877"/>
    </source>
</evidence>
<dbReference type="Pfam" id="PF03552">
    <property type="entry name" value="Cellulose_synt"/>
    <property type="match status" value="1"/>
</dbReference>
<evidence type="ECO:0000256" key="11">
    <source>
        <dbReference type="SAM" id="MobiDB-lite"/>
    </source>
</evidence>
<evidence type="ECO:0000256" key="8">
    <source>
        <dbReference type="ARBA" id="ARBA00023316"/>
    </source>
</evidence>
<dbReference type="InterPro" id="IPR029044">
    <property type="entry name" value="Nucleotide-diphossugar_trans"/>
</dbReference>
<feature type="compositionally biased region" description="Basic and acidic residues" evidence="11">
    <location>
        <begin position="333"/>
        <end position="354"/>
    </location>
</feature>
<evidence type="ECO:0000256" key="1">
    <source>
        <dbReference type="ARBA" id="ARBA00004653"/>
    </source>
</evidence>
<feature type="region of interest" description="Disordered" evidence="11">
    <location>
        <begin position="294"/>
        <end position="361"/>
    </location>
</feature>